<dbReference type="SUPFAM" id="SSF56349">
    <property type="entry name" value="DNA breaking-rejoining enzymes"/>
    <property type="match status" value="1"/>
</dbReference>
<evidence type="ECO:0000256" key="3">
    <source>
        <dbReference type="ARBA" id="ARBA00022618"/>
    </source>
</evidence>
<dbReference type="GO" id="GO:0015074">
    <property type="term" value="P:DNA integration"/>
    <property type="evidence" value="ECO:0007669"/>
    <property type="project" value="UniProtKB-KW"/>
</dbReference>
<reference evidence="12 13" key="1">
    <citation type="submission" date="2018-06" db="EMBL/GenBank/DDBJ databases">
        <title>Genomic Encyclopedia of Archaeal and Bacterial Type Strains, Phase II (KMG-II): from individual species to whole genera.</title>
        <authorList>
            <person name="Goeker M."/>
        </authorList>
    </citation>
    <scope>NUCLEOTIDE SEQUENCE [LARGE SCALE GENOMIC DNA]</scope>
    <source>
        <strain evidence="12 13">KACC 16626</strain>
    </source>
</reference>
<dbReference type="PROSITE" id="PS51898">
    <property type="entry name" value="TYR_RECOMBINASE"/>
    <property type="match status" value="1"/>
</dbReference>
<accession>A0A318U7G2</accession>
<evidence type="ECO:0000256" key="9">
    <source>
        <dbReference type="PROSITE-ProRule" id="PRU01248"/>
    </source>
</evidence>
<dbReference type="Pfam" id="PF02899">
    <property type="entry name" value="Phage_int_SAM_1"/>
    <property type="match status" value="1"/>
</dbReference>
<dbReference type="EMBL" id="QJTJ01000003">
    <property type="protein sequence ID" value="PYF07889.1"/>
    <property type="molecule type" value="Genomic_DNA"/>
</dbReference>
<organism evidence="12 13">
    <name type="scientific">Ureibacillus chungkukjangi</name>
    <dbReference type="NCBI Taxonomy" id="1202712"/>
    <lineage>
        <taxon>Bacteria</taxon>
        <taxon>Bacillati</taxon>
        <taxon>Bacillota</taxon>
        <taxon>Bacilli</taxon>
        <taxon>Bacillales</taxon>
        <taxon>Caryophanaceae</taxon>
        <taxon>Ureibacillus</taxon>
    </lineage>
</organism>
<dbReference type="Pfam" id="PF00589">
    <property type="entry name" value="Phage_integrase"/>
    <property type="match status" value="1"/>
</dbReference>
<evidence type="ECO:0000259" key="11">
    <source>
        <dbReference type="PROSITE" id="PS51900"/>
    </source>
</evidence>
<dbReference type="PANTHER" id="PTHR30349">
    <property type="entry name" value="PHAGE INTEGRASE-RELATED"/>
    <property type="match status" value="1"/>
</dbReference>
<dbReference type="GO" id="GO:0051301">
    <property type="term" value="P:cell division"/>
    <property type="evidence" value="ECO:0007669"/>
    <property type="project" value="UniProtKB-KW"/>
</dbReference>
<proteinExistence type="predicted"/>
<dbReference type="OrthoDB" id="9801717at2"/>
<evidence type="ECO:0000256" key="8">
    <source>
        <dbReference type="ARBA" id="ARBA00023306"/>
    </source>
</evidence>
<evidence type="ECO:0000256" key="2">
    <source>
        <dbReference type="ARBA" id="ARBA00022490"/>
    </source>
</evidence>
<dbReference type="InterPro" id="IPR004107">
    <property type="entry name" value="Integrase_SAM-like_N"/>
</dbReference>
<dbReference type="PANTHER" id="PTHR30349:SF77">
    <property type="entry name" value="TYROSINE RECOMBINASE XERC"/>
    <property type="match status" value="1"/>
</dbReference>
<keyword evidence="6 9" id="KW-0238">DNA-binding</keyword>
<comment type="subcellular location">
    <subcellularLocation>
        <location evidence="1">Cytoplasm</location>
    </subcellularLocation>
</comment>
<dbReference type="InterPro" id="IPR011010">
    <property type="entry name" value="DNA_brk_join_enz"/>
</dbReference>
<keyword evidence="13" id="KW-1185">Reference proteome</keyword>
<keyword evidence="2" id="KW-0963">Cytoplasm</keyword>
<dbReference type="Gene3D" id="1.10.443.10">
    <property type="entry name" value="Intergrase catalytic core"/>
    <property type="match status" value="1"/>
</dbReference>
<dbReference type="GO" id="GO:0006310">
    <property type="term" value="P:DNA recombination"/>
    <property type="evidence" value="ECO:0007669"/>
    <property type="project" value="UniProtKB-KW"/>
</dbReference>
<dbReference type="InterPro" id="IPR002104">
    <property type="entry name" value="Integrase_catalytic"/>
</dbReference>
<dbReference type="InterPro" id="IPR010998">
    <property type="entry name" value="Integrase_recombinase_N"/>
</dbReference>
<dbReference type="PROSITE" id="PS51900">
    <property type="entry name" value="CB"/>
    <property type="match status" value="1"/>
</dbReference>
<dbReference type="RefSeq" id="WP_107932112.1">
    <property type="nucleotide sequence ID" value="NZ_CP085009.1"/>
</dbReference>
<sequence length="274" mass="31574">MLNQFLEEGLLGKSKTTIQTYANSLKLFSEWLDGAGASLENYSRSDVQQYIDYLVSRRKNPSTINKHWSAIKKFSCWSDNERAIEEIAVIKPIEYTKLSPKSLSRVEVNRLIREIDRENNSRDMAITQLLLNTGIRLSELVSLDKRDIEISERKGELFVRNGKGNKTRHIPLNKEARRAVNKYLCERNDNIEALFISNRGKRISVRSVQHIFEKKGVNVHALRHTFITHLIRNGTDSSIVQSLSGHSSAEMLFRYSVPTEEDQLQALESIWLNQ</sequence>
<dbReference type="GO" id="GO:0005737">
    <property type="term" value="C:cytoplasm"/>
    <property type="evidence" value="ECO:0007669"/>
    <property type="project" value="UniProtKB-SubCell"/>
</dbReference>
<keyword evidence="5" id="KW-0229">DNA integration</keyword>
<evidence type="ECO:0000259" key="10">
    <source>
        <dbReference type="PROSITE" id="PS51898"/>
    </source>
</evidence>
<name>A0A318U7G2_9BACL</name>
<dbReference type="Gene3D" id="1.10.150.130">
    <property type="match status" value="1"/>
</dbReference>
<evidence type="ECO:0000313" key="13">
    <source>
        <dbReference type="Proteomes" id="UP000247416"/>
    </source>
</evidence>
<feature type="domain" description="Tyr recombinase" evidence="10">
    <location>
        <begin position="98"/>
        <end position="268"/>
    </location>
</feature>
<evidence type="ECO:0000256" key="4">
    <source>
        <dbReference type="ARBA" id="ARBA00022829"/>
    </source>
</evidence>
<keyword evidence="7" id="KW-0233">DNA recombination</keyword>
<dbReference type="AlphaFoldDB" id="A0A318U7G2"/>
<dbReference type="InterPro" id="IPR044068">
    <property type="entry name" value="CB"/>
</dbReference>
<dbReference type="InterPro" id="IPR050090">
    <property type="entry name" value="Tyrosine_recombinase_XerCD"/>
</dbReference>
<dbReference type="GO" id="GO:0003677">
    <property type="term" value="F:DNA binding"/>
    <property type="evidence" value="ECO:0007669"/>
    <property type="project" value="UniProtKB-UniRule"/>
</dbReference>
<evidence type="ECO:0000256" key="5">
    <source>
        <dbReference type="ARBA" id="ARBA00022908"/>
    </source>
</evidence>
<keyword evidence="3" id="KW-0132">Cell division</keyword>
<dbReference type="InterPro" id="IPR013762">
    <property type="entry name" value="Integrase-like_cat_sf"/>
</dbReference>
<evidence type="ECO:0000313" key="12">
    <source>
        <dbReference type="EMBL" id="PYF07889.1"/>
    </source>
</evidence>
<gene>
    <name evidence="12" type="ORF">BJ095_10356</name>
</gene>
<feature type="domain" description="Core-binding (CB)" evidence="11">
    <location>
        <begin position="1"/>
        <end position="79"/>
    </location>
</feature>
<comment type="caution">
    <text evidence="12">The sequence shown here is derived from an EMBL/GenBank/DDBJ whole genome shotgun (WGS) entry which is preliminary data.</text>
</comment>
<evidence type="ECO:0000256" key="7">
    <source>
        <dbReference type="ARBA" id="ARBA00023172"/>
    </source>
</evidence>
<evidence type="ECO:0000256" key="1">
    <source>
        <dbReference type="ARBA" id="ARBA00004496"/>
    </source>
</evidence>
<keyword evidence="8" id="KW-0131">Cell cycle</keyword>
<keyword evidence="4" id="KW-0159">Chromosome partition</keyword>
<dbReference type="GO" id="GO:0007059">
    <property type="term" value="P:chromosome segregation"/>
    <property type="evidence" value="ECO:0007669"/>
    <property type="project" value="UniProtKB-KW"/>
</dbReference>
<protein>
    <submittedName>
        <fullName evidence="12">Integrase/recombinase XerC/integrase/recombinase XerD</fullName>
    </submittedName>
</protein>
<evidence type="ECO:0000256" key="6">
    <source>
        <dbReference type="ARBA" id="ARBA00023125"/>
    </source>
</evidence>
<dbReference type="Proteomes" id="UP000247416">
    <property type="component" value="Unassembled WGS sequence"/>
</dbReference>